<accession>A0A6M3LCA0</accession>
<proteinExistence type="predicted"/>
<evidence type="ECO:0000313" key="1">
    <source>
        <dbReference type="EMBL" id="QJA90871.1"/>
    </source>
</evidence>
<gene>
    <name evidence="1" type="ORF">MM415B03531_0006</name>
</gene>
<organism evidence="1">
    <name type="scientific">viral metagenome</name>
    <dbReference type="NCBI Taxonomy" id="1070528"/>
    <lineage>
        <taxon>unclassified sequences</taxon>
        <taxon>metagenomes</taxon>
        <taxon>organismal metagenomes</taxon>
    </lineage>
</organism>
<dbReference type="EMBL" id="MT142944">
    <property type="protein sequence ID" value="QJA90871.1"/>
    <property type="molecule type" value="Genomic_DNA"/>
</dbReference>
<evidence type="ECO:0008006" key="2">
    <source>
        <dbReference type="Google" id="ProtNLM"/>
    </source>
</evidence>
<dbReference type="Gene3D" id="3.30.460.70">
    <property type="match status" value="1"/>
</dbReference>
<protein>
    <recommendedName>
        <fullName evidence="2">Agglutinin C-terminal domain-containing protein</fullName>
    </recommendedName>
</protein>
<sequence>MSRIKTQSPIIHTPSFKTYRIAGFALKKTLDDLGIDMPMFMLDSWYYYTDAEGWSKLLPDLMVKSNLWSEDKFDCDDMAWKAKMTCVERYELNTMAFVIGYLSTGRHSFNLIYDGDEWLTFEPSDGFGLAGQAFPIGAEGYKPELILV</sequence>
<name>A0A6M3LCA0_9ZZZZ</name>
<reference evidence="1" key="1">
    <citation type="submission" date="2020-03" db="EMBL/GenBank/DDBJ databases">
        <title>The deep terrestrial virosphere.</title>
        <authorList>
            <person name="Holmfeldt K."/>
            <person name="Nilsson E."/>
            <person name="Simone D."/>
            <person name="Lopez-Fernandez M."/>
            <person name="Wu X."/>
            <person name="de Brujin I."/>
            <person name="Lundin D."/>
            <person name="Andersson A."/>
            <person name="Bertilsson S."/>
            <person name="Dopson M."/>
        </authorList>
    </citation>
    <scope>NUCLEOTIDE SEQUENCE</scope>
    <source>
        <strain evidence="1">MM415B03531</strain>
    </source>
</reference>
<dbReference type="AlphaFoldDB" id="A0A6M3LCA0"/>